<protein>
    <submittedName>
        <fullName evidence="2">Uncharacterized protein</fullName>
    </submittedName>
</protein>
<feature type="region of interest" description="Disordered" evidence="1">
    <location>
        <begin position="26"/>
        <end position="62"/>
    </location>
</feature>
<dbReference type="AlphaFoldDB" id="A0AAF1JVR1"/>
<dbReference type="EMBL" id="JAAEDH010000002">
    <property type="protein sequence ID" value="MBR0654182.1"/>
    <property type="molecule type" value="Genomic_DNA"/>
</dbReference>
<dbReference type="RefSeq" id="WP_211872982.1">
    <property type="nucleotide sequence ID" value="NZ_JAAEDH010000002.1"/>
</dbReference>
<comment type="caution">
    <text evidence="2">The sequence shown here is derived from an EMBL/GenBank/DDBJ whole genome shotgun (WGS) entry which is preliminary data.</text>
</comment>
<organism evidence="2 3">
    <name type="scientific">Plastoroseomonas arctica</name>
    <dbReference type="NCBI Taxonomy" id="1509237"/>
    <lineage>
        <taxon>Bacteria</taxon>
        <taxon>Pseudomonadati</taxon>
        <taxon>Pseudomonadota</taxon>
        <taxon>Alphaproteobacteria</taxon>
        <taxon>Acetobacterales</taxon>
        <taxon>Acetobacteraceae</taxon>
        <taxon>Plastoroseomonas</taxon>
    </lineage>
</organism>
<evidence type="ECO:0000313" key="3">
    <source>
        <dbReference type="Proteomes" id="UP001196068"/>
    </source>
</evidence>
<gene>
    <name evidence="2" type="ORF">GXW79_03715</name>
</gene>
<sequence>MSNPISTIDHDDGLVHSHAWACGERGREAHVNRPAPEPEHDDGLVHSHGWASSERGREAHRR</sequence>
<reference evidence="2" key="1">
    <citation type="submission" date="2020-01" db="EMBL/GenBank/DDBJ databases">
        <authorList>
            <person name="Rat A."/>
        </authorList>
    </citation>
    <scope>NUCLEOTIDE SEQUENCE</scope>
    <source>
        <strain evidence="2">LMG 28251</strain>
    </source>
</reference>
<accession>A0AAF1JVR1</accession>
<proteinExistence type="predicted"/>
<name>A0AAF1JVR1_9PROT</name>
<feature type="compositionally biased region" description="Basic and acidic residues" evidence="1">
    <location>
        <begin position="26"/>
        <end position="45"/>
    </location>
</feature>
<evidence type="ECO:0000256" key="1">
    <source>
        <dbReference type="SAM" id="MobiDB-lite"/>
    </source>
</evidence>
<evidence type="ECO:0000313" key="2">
    <source>
        <dbReference type="EMBL" id="MBR0654182.1"/>
    </source>
</evidence>
<reference evidence="2" key="2">
    <citation type="journal article" date="2021" name="Syst. Appl. Microbiol.">
        <title>Roseomonas hellenica sp. nov., isolated from roots of wild-growing Alkanna tinctoria.</title>
        <authorList>
            <person name="Rat A."/>
            <person name="Naranjo H.D."/>
            <person name="Lebbe L."/>
            <person name="Cnockaert M."/>
            <person name="Krigas N."/>
            <person name="Grigoriadou K."/>
            <person name="Maloupa E."/>
            <person name="Willems A."/>
        </authorList>
    </citation>
    <scope>NUCLEOTIDE SEQUENCE</scope>
    <source>
        <strain evidence="2">LMG 28251</strain>
    </source>
</reference>
<keyword evidence="3" id="KW-1185">Reference proteome</keyword>
<dbReference type="Proteomes" id="UP001196068">
    <property type="component" value="Unassembled WGS sequence"/>
</dbReference>